<dbReference type="EMBL" id="MAAX01000176">
    <property type="protein sequence ID" value="OUS11618.1"/>
    <property type="molecule type" value="Genomic_DNA"/>
</dbReference>
<dbReference type="Proteomes" id="UP000196102">
    <property type="component" value="Unassembled WGS sequence"/>
</dbReference>
<accession>A0A1Z8AN60</accession>
<protein>
    <recommendedName>
        <fullName evidence="3">DUF192 domain-containing protein</fullName>
    </recommendedName>
</protein>
<gene>
    <name evidence="1" type="ORF">A9Q93_11095</name>
</gene>
<proteinExistence type="predicted"/>
<evidence type="ECO:0000313" key="1">
    <source>
        <dbReference type="EMBL" id="OUS11618.1"/>
    </source>
</evidence>
<dbReference type="InterPro" id="IPR038695">
    <property type="entry name" value="Saro_0823-like_sf"/>
</dbReference>
<dbReference type="PROSITE" id="PS51257">
    <property type="entry name" value="PROKAR_LIPOPROTEIN"/>
    <property type="match status" value="1"/>
</dbReference>
<dbReference type="InterPro" id="IPR003795">
    <property type="entry name" value="DUF192"/>
</dbReference>
<dbReference type="RefSeq" id="WP_303687508.1">
    <property type="nucleotide sequence ID" value="NZ_CAJXYO010000007.1"/>
</dbReference>
<evidence type="ECO:0000313" key="2">
    <source>
        <dbReference type="Proteomes" id="UP000196102"/>
    </source>
</evidence>
<dbReference type="AlphaFoldDB" id="A0A1Z8AN60"/>
<reference evidence="2" key="1">
    <citation type="journal article" date="2017" name="Proc. Natl. Acad. Sci. U.S.A.">
        <title>Simulation of Deepwater Horizon oil plume reveals substrate specialization within a complex community of hydrocarbon-degraders.</title>
        <authorList>
            <person name="Hu P."/>
            <person name="Dubinsky E.A."/>
            <person name="Probst A.J."/>
            <person name="Wang J."/>
            <person name="Sieber C.M.K."/>
            <person name="Tom L.M."/>
            <person name="Gardinali P."/>
            <person name="Banfield J.F."/>
            <person name="Atlas R.M."/>
            <person name="Andersen G.L."/>
        </authorList>
    </citation>
    <scope>NUCLEOTIDE SEQUENCE [LARGE SCALE GENOMIC DNA]</scope>
</reference>
<sequence>MRNLFTGLFLTAIVASSCKPNFEEEMKSKDFSFQNEATGYLISKEKDTLKKLQLELADTDYKVHLGMTYKDELQEDQGLLFVFEKSAPRYFFMKNTPVALDVVFVDENLTIDSFVSNAQPQDTTISRSKKPVQYILDLKAGTAAQLGLQEGDTFVWQ</sequence>
<organism evidence="1 2">
    <name type="scientific">Nonlabens dokdonensis</name>
    <dbReference type="NCBI Taxonomy" id="328515"/>
    <lineage>
        <taxon>Bacteria</taxon>
        <taxon>Pseudomonadati</taxon>
        <taxon>Bacteroidota</taxon>
        <taxon>Flavobacteriia</taxon>
        <taxon>Flavobacteriales</taxon>
        <taxon>Flavobacteriaceae</taxon>
        <taxon>Nonlabens</taxon>
    </lineage>
</organism>
<evidence type="ECO:0008006" key="3">
    <source>
        <dbReference type="Google" id="ProtNLM"/>
    </source>
</evidence>
<dbReference type="Pfam" id="PF02643">
    <property type="entry name" value="DUF192"/>
    <property type="match status" value="1"/>
</dbReference>
<name>A0A1Z8AN60_9FLAO</name>
<dbReference type="PANTHER" id="PTHR37953">
    <property type="entry name" value="UPF0127 PROTEIN MJ1496"/>
    <property type="match status" value="1"/>
</dbReference>
<dbReference type="PANTHER" id="PTHR37953:SF1">
    <property type="entry name" value="UPF0127 PROTEIN MJ1496"/>
    <property type="match status" value="1"/>
</dbReference>
<dbReference type="Gene3D" id="2.60.120.1140">
    <property type="entry name" value="Protein of unknown function DUF192"/>
    <property type="match status" value="1"/>
</dbReference>
<comment type="caution">
    <text evidence="1">The sequence shown here is derived from an EMBL/GenBank/DDBJ whole genome shotgun (WGS) entry which is preliminary data.</text>
</comment>